<dbReference type="OrthoDB" id="9793184at2"/>
<accession>A0A449BDD5</accession>
<reference evidence="2 3" key="1">
    <citation type="submission" date="2019-01" db="EMBL/GenBank/DDBJ databases">
        <authorList>
            <consortium name="Pathogen Informatics"/>
        </authorList>
    </citation>
    <scope>NUCLEOTIDE SEQUENCE [LARGE SCALE GENOMIC DNA]</scope>
    <source>
        <strain evidence="2 3">NCTC10138</strain>
    </source>
</reference>
<dbReference type="InterPro" id="IPR013096">
    <property type="entry name" value="Cupin_2"/>
</dbReference>
<dbReference type="RefSeq" id="WP_026390493.1">
    <property type="nucleotide sequence ID" value="NZ_LR215048.1"/>
</dbReference>
<evidence type="ECO:0000313" key="2">
    <source>
        <dbReference type="EMBL" id="VEU80464.1"/>
    </source>
</evidence>
<gene>
    <name evidence="2" type="ORF">NCTC10138_00835</name>
</gene>
<dbReference type="PANTHER" id="PTHR37694">
    <property type="entry name" value="SLR8022 PROTEIN"/>
    <property type="match status" value="1"/>
</dbReference>
<evidence type="ECO:0000313" key="3">
    <source>
        <dbReference type="Proteomes" id="UP000289841"/>
    </source>
</evidence>
<dbReference type="InterPro" id="IPR014710">
    <property type="entry name" value="RmlC-like_jellyroll"/>
</dbReference>
<sequence>MFKNITLSEIKQLENEVSYQPNQVSSKTIAQNKYVSITLFSFDKDEEISAHKSKGDAMVTILDGKSKITIDDKEYVLSKGETIVMPAGIPHALFAVEKFKMILTVVFPNE</sequence>
<dbReference type="Pfam" id="PF07883">
    <property type="entry name" value="Cupin_2"/>
    <property type="match status" value="1"/>
</dbReference>
<dbReference type="KEGG" id="aaxa:NCTC10138_00835"/>
<dbReference type="Proteomes" id="UP000289841">
    <property type="component" value="Chromosome"/>
</dbReference>
<dbReference type="InterPro" id="IPR011051">
    <property type="entry name" value="RmlC_Cupin_sf"/>
</dbReference>
<dbReference type="SUPFAM" id="SSF51182">
    <property type="entry name" value="RmlC-like cupins"/>
    <property type="match status" value="1"/>
</dbReference>
<feature type="domain" description="Cupin type-2" evidence="1">
    <location>
        <begin position="39"/>
        <end position="106"/>
    </location>
</feature>
<dbReference type="STRING" id="1278311.GCA_000428705_00941"/>
<name>A0A449BDD5_HAPAX</name>
<dbReference type="Gene3D" id="2.60.120.10">
    <property type="entry name" value="Jelly Rolls"/>
    <property type="match status" value="1"/>
</dbReference>
<dbReference type="EMBL" id="LR215048">
    <property type="protein sequence ID" value="VEU80464.1"/>
    <property type="molecule type" value="Genomic_DNA"/>
</dbReference>
<evidence type="ECO:0000259" key="1">
    <source>
        <dbReference type="Pfam" id="PF07883"/>
    </source>
</evidence>
<dbReference type="CDD" id="cd02230">
    <property type="entry name" value="cupin_HP0902-like"/>
    <property type="match status" value="1"/>
</dbReference>
<organism evidence="2 3">
    <name type="scientific">Haploplasma axanthum</name>
    <name type="common">Acholeplasma axanthum</name>
    <dbReference type="NCBI Taxonomy" id="29552"/>
    <lineage>
        <taxon>Bacteria</taxon>
        <taxon>Bacillati</taxon>
        <taxon>Mycoplasmatota</taxon>
        <taxon>Mollicutes</taxon>
        <taxon>Acholeplasmatales</taxon>
        <taxon>Acholeplasmataceae</taxon>
        <taxon>Haploplasma</taxon>
    </lineage>
</organism>
<protein>
    <submittedName>
        <fullName evidence="2">Cupin domain</fullName>
    </submittedName>
</protein>
<proteinExistence type="predicted"/>
<dbReference type="PANTHER" id="PTHR37694:SF1">
    <property type="entry name" value="SLR8022 PROTEIN"/>
    <property type="match status" value="1"/>
</dbReference>
<dbReference type="AlphaFoldDB" id="A0A449BDD5"/>
<keyword evidence="3" id="KW-1185">Reference proteome</keyword>